<organism evidence="1 2">
    <name type="scientific">Panagrolaimus sp. JU765</name>
    <dbReference type="NCBI Taxonomy" id="591449"/>
    <lineage>
        <taxon>Eukaryota</taxon>
        <taxon>Metazoa</taxon>
        <taxon>Ecdysozoa</taxon>
        <taxon>Nematoda</taxon>
        <taxon>Chromadorea</taxon>
        <taxon>Rhabditida</taxon>
        <taxon>Tylenchina</taxon>
        <taxon>Panagrolaimomorpha</taxon>
        <taxon>Panagrolaimoidea</taxon>
        <taxon>Panagrolaimidae</taxon>
        <taxon>Panagrolaimus</taxon>
    </lineage>
</organism>
<evidence type="ECO:0000313" key="2">
    <source>
        <dbReference type="WBParaSite" id="JU765_v2.g15327.t1"/>
    </source>
</evidence>
<dbReference type="WBParaSite" id="JU765_v2.g15327.t1">
    <property type="protein sequence ID" value="JU765_v2.g15327.t1"/>
    <property type="gene ID" value="JU765_v2.g15327"/>
</dbReference>
<protein>
    <submittedName>
        <fullName evidence="2">REST corepressor</fullName>
    </submittedName>
</protein>
<accession>A0AC34QDD9</accession>
<reference evidence="2" key="1">
    <citation type="submission" date="2022-11" db="UniProtKB">
        <authorList>
            <consortium name="WormBaseParasite"/>
        </authorList>
    </citation>
    <scope>IDENTIFICATION</scope>
</reference>
<dbReference type="Proteomes" id="UP000887576">
    <property type="component" value="Unplaced"/>
</dbReference>
<evidence type="ECO:0000313" key="1">
    <source>
        <dbReference type="Proteomes" id="UP000887576"/>
    </source>
</evidence>
<sequence length="450" mass="51800">MNNNAGNGESSNTVVTRSKTRTTGEKIETALKLPPRNRESNGSGSQMSSKEKKEVRMGDSCQVALAEVEYSYIGDHERATYRTDPDVMIWNGGVGIKDEDVVKYMEYAAHTFRIPGDKALYILHACKNNIEQAKLELHGHVSLEDEWTADDDRVFWYAYNAFGKNFGKIKQLLPHKRMRSIICHYYATKKQQHYNSIIKEDNKPSFELSDDEESTSEFNPNVFYICKNCGASVKQSYFVNLLEVCKACKLYFKVANEHRPANRPNCFEKRISCPKDMQEIAQQFEEMAKESSMVMEEEEVQCFEKPKRTVCDDLIEETGRKIQTEKARAHILNAQNQQIDYRSMCDVDKATELLEKISVEKTSARQRHSHTWTDLEQAAAFHCLVRFNEDYEAVAEVLGSKSTEMVKAFAIEHADMIKKAIEKQVQKEQEIDFEKELPKKEIDVLTIDDD</sequence>
<name>A0AC34QDD9_9BILA</name>
<proteinExistence type="predicted"/>